<feature type="domain" description="MADF" evidence="2">
    <location>
        <begin position="22"/>
        <end position="91"/>
    </location>
</feature>
<evidence type="ECO:0000313" key="3">
    <source>
        <dbReference type="EMBL" id="VDK18261.1"/>
    </source>
</evidence>
<sequence length="320" mass="35433">MSTTRSQSDLNPPGEPSFNEILINTVREYPALYSTARRPYDGVDRQLIWKEVAKRIGRDLRDRYRKELKIAIAQNFSQPQKWNHFALLKWLDPHLQGNVPMTANADAHASSSSSLDNMNNLSCLDELFKTHNSSQASASSSLADYAADLMAHAQTSIRSLYPVDTTESDSLDDVKPMLSTIQSVLAATEVKLANDQTAVSSVASNTNHDTDNNMGNAFENVFSIENANGVASKQFDAKQSEMQFNSRSSVSLSSSSSVNNDNINDNQLMSSTGSNDNLSSNKHSSVIDTNRLNQPETIRAHPKMNFQSKKRFFASTSQRN</sequence>
<reference evidence="3 4" key="2">
    <citation type="submission" date="2018-11" db="EMBL/GenBank/DDBJ databases">
        <authorList>
            <consortium name="Pathogen Informatics"/>
        </authorList>
    </citation>
    <scope>NUCLEOTIDE SEQUENCE [LARGE SCALE GENOMIC DNA]</scope>
</reference>
<organism evidence="5">
    <name type="scientific">Anisakis simplex</name>
    <name type="common">Herring worm</name>
    <dbReference type="NCBI Taxonomy" id="6269"/>
    <lineage>
        <taxon>Eukaryota</taxon>
        <taxon>Metazoa</taxon>
        <taxon>Ecdysozoa</taxon>
        <taxon>Nematoda</taxon>
        <taxon>Chromadorea</taxon>
        <taxon>Rhabditida</taxon>
        <taxon>Spirurina</taxon>
        <taxon>Ascaridomorpha</taxon>
        <taxon>Ascaridoidea</taxon>
        <taxon>Anisakidae</taxon>
        <taxon>Anisakis</taxon>
        <taxon>Anisakis simplex complex</taxon>
    </lineage>
</organism>
<evidence type="ECO:0000256" key="1">
    <source>
        <dbReference type="SAM" id="MobiDB-lite"/>
    </source>
</evidence>
<feature type="compositionally biased region" description="Polar residues" evidence="1">
    <location>
        <begin position="267"/>
        <end position="296"/>
    </location>
</feature>
<dbReference type="Proteomes" id="UP000267096">
    <property type="component" value="Unassembled WGS sequence"/>
</dbReference>
<feature type="region of interest" description="Disordered" evidence="1">
    <location>
        <begin position="246"/>
        <end position="320"/>
    </location>
</feature>
<name>A0A0M3J0L9_ANISI</name>
<evidence type="ECO:0000313" key="5">
    <source>
        <dbReference type="WBParaSite" id="ASIM_0000105801-mRNA-1"/>
    </source>
</evidence>
<dbReference type="SMART" id="SM00595">
    <property type="entry name" value="MADF"/>
    <property type="match status" value="1"/>
</dbReference>
<reference evidence="5" key="1">
    <citation type="submission" date="2017-02" db="UniProtKB">
        <authorList>
            <consortium name="WormBaseParasite"/>
        </authorList>
    </citation>
    <scope>IDENTIFICATION</scope>
</reference>
<keyword evidence="4" id="KW-1185">Reference proteome</keyword>
<evidence type="ECO:0000313" key="4">
    <source>
        <dbReference type="Proteomes" id="UP000267096"/>
    </source>
</evidence>
<evidence type="ECO:0000259" key="2">
    <source>
        <dbReference type="Pfam" id="PF10545"/>
    </source>
</evidence>
<dbReference type="AlphaFoldDB" id="A0A0M3J0L9"/>
<dbReference type="InterPro" id="IPR006578">
    <property type="entry name" value="MADF-dom"/>
</dbReference>
<dbReference type="OrthoDB" id="5984255at2759"/>
<dbReference type="EMBL" id="UYRR01000847">
    <property type="protein sequence ID" value="VDK18261.1"/>
    <property type="molecule type" value="Genomic_DNA"/>
</dbReference>
<proteinExistence type="predicted"/>
<gene>
    <name evidence="3" type="ORF">ASIM_LOCUS952</name>
</gene>
<dbReference type="WBParaSite" id="ASIM_0000105801-mRNA-1">
    <property type="protein sequence ID" value="ASIM_0000105801-mRNA-1"/>
    <property type="gene ID" value="ASIM_0000105801"/>
</dbReference>
<protein>
    <submittedName>
        <fullName evidence="5">MADF domain-containing protein</fullName>
    </submittedName>
</protein>
<feature type="compositionally biased region" description="Low complexity" evidence="1">
    <location>
        <begin position="246"/>
        <end position="266"/>
    </location>
</feature>
<dbReference type="Pfam" id="PF10545">
    <property type="entry name" value="MADF_DNA_bdg"/>
    <property type="match status" value="1"/>
</dbReference>
<accession>A0A0M3J0L9</accession>